<protein>
    <submittedName>
        <fullName evidence="3">Twitching motility protein PilT</fullName>
    </submittedName>
</protein>
<evidence type="ECO:0000259" key="2">
    <source>
        <dbReference type="PROSITE" id="PS00662"/>
    </source>
</evidence>
<dbReference type="Pfam" id="PF00437">
    <property type="entry name" value="T2SSE"/>
    <property type="match status" value="1"/>
</dbReference>
<name>A0A1G6HWF6_9FIRM</name>
<dbReference type="InterPro" id="IPR003593">
    <property type="entry name" value="AAA+_ATPase"/>
</dbReference>
<dbReference type="EMBL" id="FMYT01000001">
    <property type="protein sequence ID" value="SDB98478.1"/>
    <property type="molecule type" value="Genomic_DNA"/>
</dbReference>
<dbReference type="Proteomes" id="UP000324896">
    <property type="component" value="Unassembled WGS sequence"/>
</dbReference>
<dbReference type="Gene3D" id="3.40.50.300">
    <property type="entry name" value="P-loop containing nucleotide triphosphate hydrolases"/>
    <property type="match status" value="1"/>
</dbReference>
<accession>A0A1G6HWF6</accession>
<dbReference type="PANTHER" id="PTHR30486">
    <property type="entry name" value="TWITCHING MOTILITY PROTEIN PILT"/>
    <property type="match status" value="1"/>
</dbReference>
<feature type="domain" description="Bacterial type II secretion system protein E" evidence="2">
    <location>
        <begin position="196"/>
        <end position="210"/>
    </location>
</feature>
<comment type="similarity">
    <text evidence="1">Belongs to the GSP E family.</text>
</comment>
<dbReference type="GO" id="GO:0005524">
    <property type="term" value="F:ATP binding"/>
    <property type="evidence" value="ECO:0007669"/>
    <property type="project" value="InterPro"/>
</dbReference>
<dbReference type="InterPro" id="IPR050921">
    <property type="entry name" value="T4SS_GSP_E_ATPase"/>
</dbReference>
<dbReference type="PROSITE" id="PS00662">
    <property type="entry name" value="T2SP_E"/>
    <property type="match status" value="1"/>
</dbReference>
<dbReference type="SUPFAM" id="SSF52540">
    <property type="entry name" value="P-loop containing nucleoside triphosphate hydrolases"/>
    <property type="match status" value="1"/>
</dbReference>
<dbReference type="InterPro" id="IPR006321">
    <property type="entry name" value="PilT/PilU"/>
</dbReference>
<dbReference type="RefSeq" id="WP_149796562.1">
    <property type="nucleotide sequence ID" value="NZ_FMYT01000001.1"/>
</dbReference>
<evidence type="ECO:0000313" key="4">
    <source>
        <dbReference type="Proteomes" id="UP000324896"/>
    </source>
</evidence>
<dbReference type="AlphaFoldDB" id="A0A1G6HWF6"/>
<evidence type="ECO:0000313" key="3">
    <source>
        <dbReference type="EMBL" id="SDB98478.1"/>
    </source>
</evidence>
<proteinExistence type="inferred from homology"/>
<dbReference type="Gene3D" id="3.30.450.90">
    <property type="match status" value="1"/>
</dbReference>
<dbReference type="NCBIfam" id="TIGR01420">
    <property type="entry name" value="pilT_fam"/>
    <property type="match status" value="1"/>
</dbReference>
<dbReference type="GO" id="GO:0016887">
    <property type="term" value="F:ATP hydrolysis activity"/>
    <property type="evidence" value="ECO:0007669"/>
    <property type="project" value="InterPro"/>
</dbReference>
<dbReference type="CDD" id="cd01131">
    <property type="entry name" value="PilT"/>
    <property type="match status" value="1"/>
</dbReference>
<dbReference type="InterPro" id="IPR027417">
    <property type="entry name" value="P-loop_NTPase"/>
</dbReference>
<organism evidence="3 4">
    <name type="scientific">Halanaerobium congolense</name>
    <dbReference type="NCBI Taxonomy" id="54121"/>
    <lineage>
        <taxon>Bacteria</taxon>
        <taxon>Bacillati</taxon>
        <taxon>Bacillota</taxon>
        <taxon>Clostridia</taxon>
        <taxon>Halanaerobiales</taxon>
        <taxon>Halanaerobiaceae</taxon>
        <taxon>Halanaerobium</taxon>
    </lineage>
</organism>
<dbReference type="InterPro" id="IPR001482">
    <property type="entry name" value="T2SS/T4SS_dom"/>
</dbReference>
<dbReference type="SMART" id="SM00382">
    <property type="entry name" value="AAA"/>
    <property type="match status" value="1"/>
</dbReference>
<reference evidence="3 4" key="1">
    <citation type="submission" date="2016-10" db="EMBL/GenBank/DDBJ databases">
        <authorList>
            <person name="Varghese N."/>
            <person name="Submissions S."/>
        </authorList>
    </citation>
    <scope>NUCLEOTIDE SEQUENCE [LARGE SCALE GENOMIC DNA]</scope>
    <source>
        <strain evidence="3 4">WG10</strain>
    </source>
</reference>
<sequence>MNIIDVMKDISQNPAISDLHLTGKQKPIIRYNGKLEYYEDYPEELGIQQVEDIAKGLMKESQWEEFLEKGEVDFSHSVPGYCRFRVNAFKQRGSVSLALRLIPGDISTIDELGLPQILKKLAMQRKGLVLCTGPTGSGKSTTLAAMINVVNENRPAHIITLEDPIEYLHSHNNSIVHQREVGHDTQSFANGLRSALRQDPDVILVGEMRDLETISIALEASETGHLVFATLHTNDAPSTVERIIDVFPAHQQQQVRIQLASSISGIISQQLIPRADGNSRVAALEILIATSAVRNIIREGKTHQLVSAMQTGAKYGMIVMNNYLVDLYNQGLIAYDEAIRRADDPEYVKKKISGSI</sequence>
<evidence type="ECO:0000256" key="1">
    <source>
        <dbReference type="ARBA" id="ARBA00006611"/>
    </source>
</evidence>
<gene>
    <name evidence="3" type="ORF">SAMN04488597_101178</name>
</gene>